<evidence type="ECO:0000313" key="7">
    <source>
        <dbReference type="EMBL" id="GAB0055958.1"/>
    </source>
</evidence>
<feature type="binding site" evidence="3">
    <location>
        <position position="357"/>
    </location>
    <ligand>
        <name>CTP</name>
        <dbReference type="ChEBI" id="CHEBI:37563"/>
    </ligand>
</feature>
<comment type="similarity">
    <text evidence="3 4">In the N-terminal section; belongs to the HFCD (homo-oligomeric flavin containing Cys decarboxylase) superfamily.</text>
</comment>
<keyword evidence="8" id="KW-1185">Reference proteome</keyword>
<dbReference type="NCBIfam" id="TIGR00521">
    <property type="entry name" value="coaBC_dfp"/>
    <property type="match status" value="1"/>
</dbReference>
<feature type="region of interest" description="Phosphopantothenate--cysteine ligase" evidence="3">
    <location>
        <begin position="191"/>
        <end position="429"/>
    </location>
</feature>
<evidence type="ECO:0000256" key="1">
    <source>
        <dbReference type="ARBA" id="ARBA00022793"/>
    </source>
</evidence>
<protein>
    <recommendedName>
        <fullName evidence="3">Coenzyme A biosynthesis bifunctional protein CoaBC</fullName>
    </recommendedName>
    <alternativeName>
        <fullName evidence="3">DNA/pantothenate metabolism flavoprotein</fullName>
    </alternativeName>
    <alternativeName>
        <fullName evidence="3">Phosphopantothenoylcysteine synthetase/decarboxylase</fullName>
        <shortName evidence="3">PPCS-PPCDC</shortName>
    </alternativeName>
    <domain>
        <recommendedName>
            <fullName evidence="3">Phosphopantothenoylcysteine decarboxylase</fullName>
            <shortName evidence="3">PPC decarboxylase</shortName>
            <shortName evidence="3">PPC-DC</shortName>
            <ecNumber evidence="3">4.1.1.36</ecNumber>
        </recommendedName>
        <alternativeName>
            <fullName evidence="3">CoaC</fullName>
        </alternativeName>
    </domain>
    <domain>
        <recommendedName>
            <fullName evidence="3">Phosphopantothenate--cysteine ligase</fullName>
            <ecNumber evidence="3">6.3.2.5</ecNumber>
        </recommendedName>
        <alternativeName>
            <fullName evidence="3">CoaB</fullName>
        </alternativeName>
        <alternativeName>
            <fullName evidence="3">Phosphopantothenoylcysteine synthetase</fullName>
            <shortName evidence="3">PPC synthetase</shortName>
            <shortName evidence="3">PPC-S</shortName>
        </alternativeName>
    </domain>
</protein>
<dbReference type="InterPro" id="IPR035929">
    <property type="entry name" value="CoaB-like_sf"/>
</dbReference>
<dbReference type="EC" id="4.1.1.36" evidence="3"/>
<feature type="binding site" evidence="3">
    <location>
        <position position="339"/>
    </location>
    <ligand>
        <name>CTP</name>
        <dbReference type="ChEBI" id="CHEBI:37563"/>
    </ligand>
</feature>
<comment type="pathway">
    <text evidence="3 4">Cofactor biosynthesis; coenzyme A biosynthesis; CoA from (R)-pantothenate: step 3/5.</text>
</comment>
<feature type="binding site" evidence="3">
    <location>
        <position position="353"/>
    </location>
    <ligand>
        <name>CTP</name>
        <dbReference type="ChEBI" id="CHEBI:37563"/>
    </ligand>
</feature>
<dbReference type="SUPFAM" id="SSF52507">
    <property type="entry name" value="Homo-oligomeric flavin-containing Cys decarboxylases, HFCD"/>
    <property type="match status" value="1"/>
</dbReference>
<dbReference type="InterPro" id="IPR007085">
    <property type="entry name" value="DNA/pantothenate-metab_flavo_C"/>
</dbReference>
<keyword evidence="3 4" id="KW-0436">Ligase</keyword>
<dbReference type="RefSeq" id="WP_420903668.1">
    <property type="nucleotide sequence ID" value="NZ_BAAFGK010000001.1"/>
</dbReference>
<feature type="domain" description="DNA/pantothenate metabolism flavoprotein C-terminal" evidence="6">
    <location>
        <begin position="186"/>
        <end position="411"/>
    </location>
</feature>
<reference evidence="7 8" key="1">
    <citation type="submission" date="2024-05" db="EMBL/GenBank/DDBJ databases">
        <authorList>
            <consortium name="Candidatus Magnetaquicoccaceae bacterium FCR-1 genome sequencing consortium"/>
            <person name="Shimoshige H."/>
            <person name="Shimamura S."/>
            <person name="Taoka A."/>
            <person name="Kobayashi H."/>
            <person name="Maekawa T."/>
        </authorList>
    </citation>
    <scope>NUCLEOTIDE SEQUENCE [LARGE SCALE GENOMIC DNA]</scope>
    <source>
        <strain evidence="7 8">FCR-1</strain>
    </source>
</reference>
<keyword evidence="3 4" id="KW-0288">FMN</keyword>
<gene>
    <name evidence="3 7" type="primary">coaBC</name>
    <name evidence="7" type="ORF">SIID45300_00257</name>
</gene>
<comment type="function">
    <text evidence="3">Catalyzes two sequential steps in the biosynthesis of coenzyme A. In the first step cysteine is conjugated to 4'-phosphopantothenate to form 4-phosphopantothenoylcysteine. In the second step the latter compound is decarboxylated to form 4'-phosphopantotheine.</text>
</comment>
<dbReference type="PANTHER" id="PTHR14359:SF6">
    <property type="entry name" value="PHOSPHOPANTOTHENOYLCYSTEINE DECARBOXYLASE"/>
    <property type="match status" value="1"/>
</dbReference>
<keyword evidence="3 4" id="KW-0285">Flavoprotein</keyword>
<comment type="cofactor">
    <cofactor evidence="3">
        <name>FMN</name>
        <dbReference type="ChEBI" id="CHEBI:58210"/>
    </cofactor>
    <text evidence="3">Binds 1 FMN per subunit.</text>
</comment>
<evidence type="ECO:0000256" key="2">
    <source>
        <dbReference type="ARBA" id="ARBA00023239"/>
    </source>
</evidence>
<comment type="caution">
    <text evidence="7">The sequence shown here is derived from an EMBL/GenBank/DDBJ whole genome shotgun (WGS) entry which is preliminary data.</text>
</comment>
<feature type="binding site" evidence="3">
    <location>
        <position position="296"/>
    </location>
    <ligand>
        <name>CTP</name>
        <dbReference type="ChEBI" id="CHEBI:37563"/>
    </ligand>
</feature>
<evidence type="ECO:0000259" key="6">
    <source>
        <dbReference type="Pfam" id="PF04127"/>
    </source>
</evidence>
<comment type="catalytic activity">
    <reaction evidence="3 4">
        <text>(R)-4'-phosphopantothenate + L-cysteine + CTP = N-[(R)-4-phosphopantothenoyl]-L-cysteine + CMP + diphosphate + H(+)</text>
        <dbReference type="Rhea" id="RHEA:19397"/>
        <dbReference type="ChEBI" id="CHEBI:10986"/>
        <dbReference type="ChEBI" id="CHEBI:15378"/>
        <dbReference type="ChEBI" id="CHEBI:33019"/>
        <dbReference type="ChEBI" id="CHEBI:35235"/>
        <dbReference type="ChEBI" id="CHEBI:37563"/>
        <dbReference type="ChEBI" id="CHEBI:59458"/>
        <dbReference type="ChEBI" id="CHEBI:60377"/>
        <dbReference type="EC" id="6.3.2.5"/>
    </reaction>
</comment>
<feature type="region of interest" description="Phosphopantothenoylcysteine decarboxylase" evidence="3">
    <location>
        <begin position="1"/>
        <end position="190"/>
    </location>
</feature>
<keyword evidence="1 3" id="KW-0210">Decarboxylase</keyword>
<dbReference type="PANTHER" id="PTHR14359">
    <property type="entry name" value="HOMO-OLIGOMERIC FLAVIN CONTAINING CYS DECARBOXYLASE FAMILY"/>
    <property type="match status" value="1"/>
</dbReference>
<dbReference type="EC" id="6.3.2.5" evidence="3"/>
<evidence type="ECO:0000256" key="4">
    <source>
        <dbReference type="RuleBase" id="RU364078"/>
    </source>
</evidence>
<comment type="function">
    <text evidence="4">Catalyzes two steps in the biosynthesis of coenzyme A. In the first step cysteine is conjugated to 4'-phosphopantothenate to form 4-phosphopantothenoylcysteine, in the latter compound is decarboxylated to form 4'-phosphopantotheine.</text>
</comment>
<keyword evidence="2 3" id="KW-0456">Lyase</keyword>
<feature type="domain" description="Flavoprotein" evidence="5">
    <location>
        <begin position="7"/>
        <end position="179"/>
    </location>
</feature>
<dbReference type="InterPro" id="IPR036551">
    <property type="entry name" value="Flavin_trans-like"/>
</dbReference>
<reference evidence="7 8" key="2">
    <citation type="submission" date="2024-09" db="EMBL/GenBank/DDBJ databases">
        <title>Draft genome sequence of Candidatus Magnetaquicoccaceae bacterium FCR-1.</title>
        <authorList>
            <person name="Shimoshige H."/>
            <person name="Shimamura S."/>
            <person name="Taoka A."/>
            <person name="Kobayashi H."/>
            <person name="Maekawa T."/>
        </authorList>
    </citation>
    <scope>NUCLEOTIDE SEQUENCE [LARGE SCALE GENOMIC DNA]</scope>
    <source>
        <strain evidence="7 8">FCR-1</strain>
    </source>
</reference>
<comment type="catalytic activity">
    <reaction evidence="3 4">
        <text>N-[(R)-4-phosphopantothenoyl]-L-cysteine + H(+) = (R)-4'-phosphopantetheine + CO2</text>
        <dbReference type="Rhea" id="RHEA:16793"/>
        <dbReference type="ChEBI" id="CHEBI:15378"/>
        <dbReference type="ChEBI" id="CHEBI:16526"/>
        <dbReference type="ChEBI" id="CHEBI:59458"/>
        <dbReference type="ChEBI" id="CHEBI:61723"/>
        <dbReference type="EC" id="4.1.1.36"/>
    </reaction>
</comment>
<keyword evidence="3" id="KW-0511">Multifunctional enzyme</keyword>
<keyword evidence="3" id="KW-0479">Metal-binding</keyword>
<dbReference type="Proteomes" id="UP001628193">
    <property type="component" value="Unassembled WGS sequence"/>
</dbReference>
<dbReference type="Pfam" id="PF02441">
    <property type="entry name" value="Flavoprotein"/>
    <property type="match status" value="1"/>
</dbReference>
<dbReference type="Pfam" id="PF04127">
    <property type="entry name" value="DFP"/>
    <property type="match status" value="1"/>
</dbReference>
<keyword evidence="3" id="KW-0460">Magnesium</keyword>
<comment type="similarity">
    <text evidence="3 4">In the C-terminal section; belongs to the PPC synthetase family.</text>
</comment>
<evidence type="ECO:0000259" key="5">
    <source>
        <dbReference type="Pfam" id="PF02441"/>
    </source>
</evidence>
<dbReference type="Gene3D" id="3.40.50.1950">
    <property type="entry name" value="Flavin prenyltransferase-like"/>
    <property type="match status" value="1"/>
</dbReference>
<dbReference type="EMBL" id="BAAFGK010000001">
    <property type="protein sequence ID" value="GAB0055958.1"/>
    <property type="molecule type" value="Genomic_DNA"/>
</dbReference>
<feature type="binding site" evidence="3">
    <location>
        <position position="286"/>
    </location>
    <ligand>
        <name>CTP</name>
        <dbReference type="ChEBI" id="CHEBI:37563"/>
    </ligand>
</feature>
<comment type="cofactor">
    <cofactor evidence="3">
        <name>Mg(2+)</name>
        <dbReference type="ChEBI" id="CHEBI:18420"/>
    </cofactor>
</comment>
<feature type="active site" description="Proton donor" evidence="3">
    <location>
        <position position="159"/>
    </location>
</feature>
<accession>A0ABQ0C4Z1</accession>
<sequence>MNFWNGKRIVIGLGGGIAAYKCLELIRRLREAGAAITPVATPDALRFVTPLTLQALSGTPARTELFAPSEPDGMDHIRLAREADLLIVAPATANLLARMAQGQADDLLTALLLARRGPVLVAPAMNPAMWEHPATRRNVLTLREDGILFAGPETGPMACGEDGQGRMSEPATILEAARRALTPKILAGRRILITAGPTREELDPVRYLTNHSSGKMGWEIARAALRAGAQVDLVQGPVSLAPPLGVRLHPVTSACDMLEAVLSVWLRNRCGQTGPDAAILSAAVADYRPETRQTDKIKKGAEPGNLTLSLAPNPDILAMLSAWSGVRLRDGRQRVVVGFAAETGQALERGREKRLRKGCDLMAINDVSAPGSGFGTDTNAVTLIGRDGLEDPWPLLSKELVAERLIAAVADWLDHPRVPDPRMDRCNPT</sequence>
<proteinExistence type="inferred from homology"/>
<evidence type="ECO:0000256" key="3">
    <source>
        <dbReference type="HAMAP-Rule" id="MF_02225"/>
    </source>
</evidence>
<dbReference type="SUPFAM" id="SSF102645">
    <property type="entry name" value="CoaB-like"/>
    <property type="match status" value="1"/>
</dbReference>
<dbReference type="Gene3D" id="3.40.50.10300">
    <property type="entry name" value="CoaB-like"/>
    <property type="match status" value="1"/>
</dbReference>
<name>A0ABQ0C4Z1_9PROT</name>
<evidence type="ECO:0000313" key="8">
    <source>
        <dbReference type="Proteomes" id="UP001628193"/>
    </source>
</evidence>
<feature type="binding site" evidence="3">
    <location>
        <begin position="314"/>
        <end position="317"/>
    </location>
    <ligand>
        <name>CTP</name>
        <dbReference type="ChEBI" id="CHEBI:37563"/>
    </ligand>
</feature>
<comment type="caution">
    <text evidence="3">Lacks conserved residue(s) required for the propagation of feature annotation.</text>
</comment>
<dbReference type="InterPro" id="IPR003382">
    <property type="entry name" value="Flavoprotein"/>
</dbReference>
<dbReference type="HAMAP" id="MF_02225">
    <property type="entry name" value="CoaBC"/>
    <property type="match status" value="1"/>
</dbReference>
<organism evidence="7 8">
    <name type="scientific">Candidatus Magnetaquiglobus chichijimensis</name>
    <dbReference type="NCBI Taxonomy" id="3141448"/>
    <lineage>
        <taxon>Bacteria</taxon>
        <taxon>Pseudomonadati</taxon>
        <taxon>Pseudomonadota</taxon>
        <taxon>Magnetococcia</taxon>
        <taxon>Magnetococcales</taxon>
        <taxon>Candidatus Magnetaquicoccaceae</taxon>
        <taxon>Candidatus Magnetaquiglobus</taxon>
    </lineage>
</organism>
<dbReference type="InterPro" id="IPR005252">
    <property type="entry name" value="CoaBC"/>
</dbReference>
<comment type="pathway">
    <text evidence="3 4">Cofactor biosynthesis; coenzyme A biosynthesis; CoA from (R)-pantothenate: step 2/5.</text>
</comment>